<comment type="catalytic activity">
    <reaction evidence="10">
        <text>Hydrolysis of (1-&gt;4)-beta-D-xylans, to remove successive D-xylose residues from the non-reducing termini.</text>
        <dbReference type="EC" id="3.2.1.37"/>
    </reaction>
</comment>
<keyword evidence="8" id="KW-0326">Glycosidase</keyword>
<evidence type="ECO:0000256" key="6">
    <source>
        <dbReference type="ARBA" id="ARBA00023180"/>
    </source>
</evidence>
<feature type="chain" id="PRO_5045324712" description="xylan 1,4-beta-xylosidase" evidence="12">
    <location>
        <begin position="19"/>
        <end position="770"/>
    </location>
</feature>
<dbReference type="Gene3D" id="3.20.20.300">
    <property type="entry name" value="Glycoside hydrolase, family 3, N-terminal domain"/>
    <property type="match status" value="1"/>
</dbReference>
<evidence type="ECO:0000313" key="14">
    <source>
        <dbReference type="EMBL" id="KAL1840131.1"/>
    </source>
</evidence>
<dbReference type="SUPFAM" id="SSF51445">
    <property type="entry name" value="(Trans)glycosidases"/>
    <property type="match status" value="1"/>
</dbReference>
<keyword evidence="4 12" id="KW-0732">Signal</keyword>
<evidence type="ECO:0000256" key="4">
    <source>
        <dbReference type="ARBA" id="ARBA00022729"/>
    </source>
</evidence>
<dbReference type="InterPro" id="IPR017853">
    <property type="entry name" value="GH"/>
</dbReference>
<evidence type="ECO:0000256" key="11">
    <source>
        <dbReference type="ARBA" id="ARBA00026107"/>
    </source>
</evidence>
<keyword evidence="7" id="KW-0119">Carbohydrate metabolism</keyword>
<dbReference type="SMART" id="SM01217">
    <property type="entry name" value="Fn3_like"/>
    <property type="match status" value="1"/>
</dbReference>
<dbReference type="InterPro" id="IPR036881">
    <property type="entry name" value="Glyco_hydro_3_C_sf"/>
</dbReference>
<evidence type="ECO:0000259" key="13">
    <source>
        <dbReference type="SMART" id="SM01217"/>
    </source>
</evidence>
<evidence type="ECO:0000313" key="15">
    <source>
        <dbReference type="Proteomes" id="UP001583172"/>
    </source>
</evidence>
<dbReference type="InterPro" id="IPR044993">
    <property type="entry name" value="BXL"/>
</dbReference>
<protein>
    <recommendedName>
        <fullName evidence="11">xylan 1,4-beta-xylosidase</fullName>
        <ecNumber evidence="11">3.2.1.37</ecNumber>
    </recommendedName>
</protein>
<sequence length="770" mass="84351">MKTATTFGILAAAAGVRAGVLPDCTKPPLSLNKICDQTASPRARAEALVTAMTVEEKLANLVSKAAGVPRLGFPAYNWWSEALHGVAGAPGIRFDAPFDYATSFPMPLLMAAAFDDELIEKIGVVIGNESRAFGNNDRSGIDYWTPDVNPYRDPRWGRGSETPGEDVLVIKRYTKHLLRGLEGTTKQRRIIATCKHYVGYDLESWQGVTRHDFDARITPQELAEYYMQPFQQCVRDSRVGSIMCSYNRVNGVPACANDYLLNTIMREHWNWTDSNNYITSDCEAVADVSLNHKYAPDLAAGTAMCFNNGMDLSCEYEGSSDIPGAWNSGALNETIVDRALVRLFQGLVHGGYFDGADAEYAHLGREHVDTPYARQLALQSAIDGVVLLKNDRDTLPLPLKKGSKVAMIGFWADDGPKLKGIYSGPSPFIHTPVWAARQAGYEVAVAPGPILQNAAAPDNWTEAALAAAKKSDYILYFGGIDTNAVNEGVDRLTVSWPEAQLVLINKLAALRKPLVVIQLGDQLDNTPLLKLSGVRSILWANWPGQDGGPALISLINGTHAPAGRLPVTQYPANYTSIVPMTDMNLRPNPSTGNPGRTYKWYPYAVQPFGYGLHYTSFEARFDRPRPVGKGKKQVILRASIQDLLSGCSNTYKDTCPLPSVEVQVTNVGRKHTSDYVALVFVTSTPGPKPHPLKSLATYGRLRGIKPGRTERAKLEWTVASLARHDEKGNSVLYPGKYTLVLDVSGKDEVEIELTGKAELLDLWPEDPNLK</sequence>
<proteinExistence type="inferred from homology"/>
<comment type="pathway">
    <text evidence="1">Glycan degradation; xylan degradation.</text>
</comment>
<evidence type="ECO:0000256" key="9">
    <source>
        <dbReference type="ARBA" id="ARBA00023326"/>
    </source>
</evidence>
<keyword evidence="9" id="KW-0624">Polysaccharide degradation</keyword>
<evidence type="ECO:0000256" key="5">
    <source>
        <dbReference type="ARBA" id="ARBA00022801"/>
    </source>
</evidence>
<dbReference type="InterPro" id="IPR026891">
    <property type="entry name" value="Fn3-like"/>
</dbReference>
<dbReference type="InterPro" id="IPR013783">
    <property type="entry name" value="Ig-like_fold"/>
</dbReference>
<dbReference type="Proteomes" id="UP001583172">
    <property type="component" value="Unassembled WGS sequence"/>
</dbReference>
<evidence type="ECO:0000256" key="8">
    <source>
        <dbReference type="ARBA" id="ARBA00023295"/>
    </source>
</evidence>
<dbReference type="EMBL" id="JAZGSY010000126">
    <property type="protein sequence ID" value="KAL1840131.1"/>
    <property type="molecule type" value="Genomic_DNA"/>
</dbReference>
<name>A0ABR3VFE0_HUMIN</name>
<evidence type="ECO:0000256" key="3">
    <source>
        <dbReference type="ARBA" id="ARBA00022651"/>
    </source>
</evidence>
<evidence type="ECO:0000256" key="10">
    <source>
        <dbReference type="ARBA" id="ARBA00024574"/>
    </source>
</evidence>
<reference evidence="14 15" key="1">
    <citation type="journal article" date="2024" name="Commun. Biol.">
        <title>Comparative genomic analysis of thermophilic fungi reveals convergent evolutionary adaptations and gene losses.</title>
        <authorList>
            <person name="Steindorff A.S."/>
            <person name="Aguilar-Pontes M.V."/>
            <person name="Robinson A.J."/>
            <person name="Andreopoulos B."/>
            <person name="LaButti K."/>
            <person name="Kuo A."/>
            <person name="Mondo S."/>
            <person name="Riley R."/>
            <person name="Otillar R."/>
            <person name="Haridas S."/>
            <person name="Lipzen A."/>
            <person name="Grimwood J."/>
            <person name="Schmutz J."/>
            <person name="Clum A."/>
            <person name="Reid I.D."/>
            <person name="Moisan M.C."/>
            <person name="Butler G."/>
            <person name="Nguyen T.T.M."/>
            <person name="Dewar K."/>
            <person name="Conant G."/>
            <person name="Drula E."/>
            <person name="Henrissat B."/>
            <person name="Hansel C."/>
            <person name="Singer S."/>
            <person name="Hutchinson M.I."/>
            <person name="de Vries R.P."/>
            <person name="Natvig D.O."/>
            <person name="Powell A.J."/>
            <person name="Tsang A."/>
            <person name="Grigoriev I.V."/>
        </authorList>
    </citation>
    <scope>NUCLEOTIDE SEQUENCE [LARGE SCALE GENOMIC DNA]</scope>
    <source>
        <strain evidence="14 15">CBS 620.91</strain>
    </source>
</reference>
<feature type="signal peptide" evidence="12">
    <location>
        <begin position="1"/>
        <end position="18"/>
    </location>
</feature>
<keyword evidence="5" id="KW-0378">Hydrolase</keyword>
<dbReference type="EC" id="3.2.1.37" evidence="11"/>
<dbReference type="SUPFAM" id="SSF52279">
    <property type="entry name" value="Beta-D-glucan exohydrolase, C-terminal domain"/>
    <property type="match status" value="1"/>
</dbReference>
<dbReference type="PANTHER" id="PTHR42721">
    <property type="entry name" value="SUGAR HYDROLASE-RELATED"/>
    <property type="match status" value="1"/>
</dbReference>
<organism evidence="14 15">
    <name type="scientific">Humicola insolens</name>
    <name type="common">Soft-rot fungus</name>
    <dbReference type="NCBI Taxonomy" id="85995"/>
    <lineage>
        <taxon>Eukaryota</taxon>
        <taxon>Fungi</taxon>
        <taxon>Dikarya</taxon>
        <taxon>Ascomycota</taxon>
        <taxon>Pezizomycotina</taxon>
        <taxon>Sordariomycetes</taxon>
        <taxon>Sordariomycetidae</taxon>
        <taxon>Sordariales</taxon>
        <taxon>Chaetomiaceae</taxon>
        <taxon>Mycothermus</taxon>
    </lineage>
</organism>
<evidence type="ECO:0000256" key="12">
    <source>
        <dbReference type="SAM" id="SignalP"/>
    </source>
</evidence>
<dbReference type="Gene3D" id="2.60.40.10">
    <property type="entry name" value="Immunoglobulins"/>
    <property type="match status" value="1"/>
</dbReference>
<dbReference type="Pfam" id="PF00933">
    <property type="entry name" value="Glyco_hydro_3"/>
    <property type="match status" value="1"/>
</dbReference>
<comment type="similarity">
    <text evidence="2">Belongs to the glycosyl hydrolase 3 family.</text>
</comment>
<dbReference type="InterPro" id="IPR001764">
    <property type="entry name" value="Glyco_hydro_3_N"/>
</dbReference>
<gene>
    <name evidence="14" type="ORF">VTJ49DRAFT_787</name>
</gene>
<dbReference type="Gene3D" id="3.40.50.1700">
    <property type="entry name" value="Glycoside hydrolase family 3 C-terminal domain"/>
    <property type="match status" value="1"/>
</dbReference>
<evidence type="ECO:0000256" key="1">
    <source>
        <dbReference type="ARBA" id="ARBA00004851"/>
    </source>
</evidence>
<feature type="domain" description="Fibronectin type III-like" evidence="13">
    <location>
        <begin position="675"/>
        <end position="745"/>
    </location>
</feature>
<keyword evidence="6" id="KW-0325">Glycoprotein</keyword>
<evidence type="ECO:0000256" key="7">
    <source>
        <dbReference type="ARBA" id="ARBA00023277"/>
    </source>
</evidence>
<accession>A0ABR3VFE0</accession>
<dbReference type="InterPro" id="IPR036962">
    <property type="entry name" value="Glyco_hydro_3_N_sf"/>
</dbReference>
<keyword evidence="3" id="KW-0858">Xylan degradation</keyword>
<keyword evidence="15" id="KW-1185">Reference proteome</keyword>
<dbReference type="PANTHER" id="PTHR42721:SF3">
    <property type="entry name" value="BETA-D-XYLOSIDASE 5-RELATED"/>
    <property type="match status" value="1"/>
</dbReference>
<evidence type="ECO:0000256" key="2">
    <source>
        <dbReference type="ARBA" id="ARBA00005336"/>
    </source>
</evidence>
<dbReference type="InterPro" id="IPR002772">
    <property type="entry name" value="Glyco_hydro_3_C"/>
</dbReference>
<dbReference type="Pfam" id="PF01915">
    <property type="entry name" value="Glyco_hydro_3_C"/>
    <property type="match status" value="1"/>
</dbReference>
<comment type="caution">
    <text evidence="14">The sequence shown here is derived from an EMBL/GenBank/DDBJ whole genome shotgun (WGS) entry which is preliminary data.</text>
</comment>
<dbReference type="PRINTS" id="PR00133">
    <property type="entry name" value="GLHYDRLASE3"/>
</dbReference>